<sequence length="657" mass="72043">MSVVRLGQWLSLSQVSPDIVLAQFKELQRQVPLLYALLAVNSVAVAYSHFDVAPGWMTLAIPALLISASLARLLVWLKRRGRQVDATAALRQLRLTIALAVLLALAYVCWALGLTAYGGPYEQAHVAVFVAVTVIGCIFCLMHLPQAALIVTAAVFLPFLTFYLLQGHPVFVSISLNVGLVALVMLQVLFNSFRGFREVIVSRGEMERLSCENLRLAHTDALVGLPNRRHFFSELEQRVEKAAADGRPLVVGTLDLDRFKAVNDTYGHLLGDKLLEQVGERLRTAGGEGVLVARLGGDEFGFLIDADEGTARSIAERLCHAIALPFDLDGISAEIGASCGAAVFPDGGTTAHELFDHADYALYHSKSQRRGTATFYSAEHETQIKSERAIESALRTANLDGEMDLHLQPVVDGQTGRVVAVEALARWQSPALGNIRPDIFITVAERTGLIQNVTLVLLGKALSLLERLPPELKLSFNLSTHDVTNSATMIALTALVRRRNIDPSRLIIELTETAIMRDFEMAQRSIQLLRSLGVEIALDDFGTGYSSLNYLNRLSVDKVKVDRSFVHGCDTEQGLNILRSILALCSSMGLNCIVEGVEEAEQLTILRDLGYRDFQGFLFGRPMPIDELANWLDARDDFSAEAEQSPDRAVRGSTGHF</sequence>
<feature type="transmembrane region" description="Helical" evidence="1">
    <location>
        <begin position="171"/>
        <end position="190"/>
    </location>
</feature>
<reference evidence="4" key="1">
    <citation type="submission" date="2022-12" db="EMBL/GenBank/DDBJ databases">
        <title>Jiella pelagia sp. nov., isolated from phosphonate enriched culture of Northwest Pacific surface seawater.</title>
        <authorList>
            <person name="Shin D.Y."/>
            <person name="Hwang C.Y."/>
        </authorList>
    </citation>
    <scope>NUCLEOTIDE SEQUENCE</scope>
    <source>
        <strain evidence="4">HL-NP1</strain>
    </source>
</reference>
<dbReference type="CDD" id="cd01948">
    <property type="entry name" value="EAL"/>
    <property type="match status" value="1"/>
</dbReference>
<dbReference type="PROSITE" id="PS50883">
    <property type="entry name" value="EAL"/>
    <property type="match status" value="1"/>
</dbReference>
<dbReference type="SUPFAM" id="SSF141868">
    <property type="entry name" value="EAL domain-like"/>
    <property type="match status" value="1"/>
</dbReference>
<dbReference type="Proteomes" id="UP001164020">
    <property type="component" value="Chromosome"/>
</dbReference>
<evidence type="ECO:0000259" key="3">
    <source>
        <dbReference type="PROSITE" id="PS50887"/>
    </source>
</evidence>
<proteinExistence type="predicted"/>
<feature type="transmembrane region" description="Helical" evidence="1">
    <location>
        <begin position="95"/>
        <end position="117"/>
    </location>
</feature>
<dbReference type="InterPro" id="IPR035919">
    <property type="entry name" value="EAL_sf"/>
</dbReference>
<keyword evidence="5" id="KW-1185">Reference proteome</keyword>
<evidence type="ECO:0000313" key="4">
    <source>
        <dbReference type="EMBL" id="WAP68856.1"/>
    </source>
</evidence>
<accession>A0ABY7C0W0</accession>
<dbReference type="SUPFAM" id="SSF55073">
    <property type="entry name" value="Nucleotide cyclase"/>
    <property type="match status" value="1"/>
</dbReference>
<dbReference type="EMBL" id="CP114029">
    <property type="protein sequence ID" value="WAP68856.1"/>
    <property type="molecule type" value="Genomic_DNA"/>
</dbReference>
<dbReference type="PANTHER" id="PTHR44757">
    <property type="entry name" value="DIGUANYLATE CYCLASE DGCP"/>
    <property type="match status" value="1"/>
</dbReference>
<keyword evidence="1" id="KW-0472">Membrane</keyword>
<evidence type="ECO:0000313" key="5">
    <source>
        <dbReference type="Proteomes" id="UP001164020"/>
    </source>
</evidence>
<dbReference type="Gene3D" id="3.30.70.270">
    <property type="match status" value="1"/>
</dbReference>
<dbReference type="Pfam" id="PF00990">
    <property type="entry name" value="GGDEF"/>
    <property type="match status" value="1"/>
</dbReference>
<dbReference type="InterPro" id="IPR001633">
    <property type="entry name" value="EAL_dom"/>
</dbReference>
<dbReference type="Gene3D" id="3.20.20.450">
    <property type="entry name" value="EAL domain"/>
    <property type="match status" value="1"/>
</dbReference>
<keyword evidence="1" id="KW-1133">Transmembrane helix</keyword>
<gene>
    <name evidence="4" type="ORF">OH818_27160</name>
</gene>
<feature type="domain" description="GGDEF" evidence="3">
    <location>
        <begin position="247"/>
        <end position="378"/>
    </location>
</feature>
<evidence type="ECO:0000256" key="1">
    <source>
        <dbReference type="SAM" id="Phobius"/>
    </source>
</evidence>
<organism evidence="4 5">
    <name type="scientific">Jiella pelagia</name>
    <dbReference type="NCBI Taxonomy" id="2986949"/>
    <lineage>
        <taxon>Bacteria</taxon>
        <taxon>Pseudomonadati</taxon>
        <taxon>Pseudomonadota</taxon>
        <taxon>Alphaproteobacteria</taxon>
        <taxon>Hyphomicrobiales</taxon>
        <taxon>Aurantimonadaceae</taxon>
        <taxon>Jiella</taxon>
    </lineage>
</organism>
<dbReference type="InterPro" id="IPR043128">
    <property type="entry name" value="Rev_trsase/Diguanyl_cyclase"/>
</dbReference>
<feature type="domain" description="EAL" evidence="2">
    <location>
        <begin position="387"/>
        <end position="636"/>
    </location>
</feature>
<feature type="transmembrane region" description="Helical" evidence="1">
    <location>
        <begin position="56"/>
        <end position="75"/>
    </location>
</feature>
<dbReference type="PROSITE" id="PS50887">
    <property type="entry name" value="GGDEF"/>
    <property type="match status" value="1"/>
</dbReference>
<evidence type="ECO:0000259" key="2">
    <source>
        <dbReference type="PROSITE" id="PS50883"/>
    </source>
</evidence>
<dbReference type="InterPro" id="IPR029787">
    <property type="entry name" value="Nucleotide_cyclase"/>
</dbReference>
<dbReference type="InterPro" id="IPR052155">
    <property type="entry name" value="Biofilm_reg_signaling"/>
</dbReference>
<feature type="transmembrane region" description="Helical" evidence="1">
    <location>
        <begin position="33"/>
        <end position="50"/>
    </location>
</feature>
<dbReference type="RefSeq" id="WP_268881287.1">
    <property type="nucleotide sequence ID" value="NZ_CP114029.1"/>
</dbReference>
<feature type="transmembrane region" description="Helical" evidence="1">
    <location>
        <begin position="123"/>
        <end position="141"/>
    </location>
</feature>
<dbReference type="Pfam" id="PF00563">
    <property type="entry name" value="EAL"/>
    <property type="match status" value="1"/>
</dbReference>
<dbReference type="NCBIfam" id="TIGR00254">
    <property type="entry name" value="GGDEF"/>
    <property type="match status" value="1"/>
</dbReference>
<dbReference type="SMART" id="SM00267">
    <property type="entry name" value="GGDEF"/>
    <property type="match status" value="1"/>
</dbReference>
<keyword evidence="1" id="KW-0812">Transmembrane</keyword>
<dbReference type="SMART" id="SM00052">
    <property type="entry name" value="EAL"/>
    <property type="match status" value="1"/>
</dbReference>
<dbReference type="InterPro" id="IPR000160">
    <property type="entry name" value="GGDEF_dom"/>
</dbReference>
<dbReference type="PANTHER" id="PTHR44757:SF2">
    <property type="entry name" value="BIOFILM ARCHITECTURE MAINTENANCE PROTEIN MBAA"/>
    <property type="match status" value="1"/>
</dbReference>
<name>A0ABY7C0W0_9HYPH</name>
<protein>
    <submittedName>
        <fullName evidence="4">EAL domain-containing protein</fullName>
    </submittedName>
</protein>
<dbReference type="CDD" id="cd01949">
    <property type="entry name" value="GGDEF"/>
    <property type="match status" value="1"/>
</dbReference>